<keyword evidence="3" id="KW-1185">Reference proteome</keyword>
<organism evidence="2 3">
    <name type="scientific">Pelobacter propionicus (strain DSM 2379 / NBRC 103807 / OttBd1)</name>
    <dbReference type="NCBI Taxonomy" id="338966"/>
    <lineage>
        <taxon>Bacteria</taxon>
        <taxon>Pseudomonadati</taxon>
        <taxon>Thermodesulfobacteriota</taxon>
        <taxon>Desulfuromonadia</taxon>
        <taxon>Desulfuromonadales</taxon>
        <taxon>Desulfuromonadaceae</taxon>
        <taxon>Pelobacter</taxon>
    </lineage>
</organism>
<feature type="compositionally biased region" description="Basic and acidic residues" evidence="1">
    <location>
        <begin position="1"/>
        <end position="26"/>
    </location>
</feature>
<name>A1AKX3_PELPD</name>
<protein>
    <submittedName>
        <fullName evidence="2">Uncharacterized protein</fullName>
    </submittedName>
</protein>
<feature type="region of interest" description="Disordered" evidence="1">
    <location>
        <begin position="1"/>
        <end position="29"/>
    </location>
</feature>
<reference evidence="2 3" key="1">
    <citation type="submission" date="2006-10" db="EMBL/GenBank/DDBJ databases">
        <title>Complete sequence of chromosome of Pelobacter propionicus DSM 2379.</title>
        <authorList>
            <consortium name="US DOE Joint Genome Institute"/>
            <person name="Copeland A."/>
            <person name="Lucas S."/>
            <person name="Lapidus A."/>
            <person name="Barry K."/>
            <person name="Detter J.C."/>
            <person name="Glavina del Rio T."/>
            <person name="Hammon N."/>
            <person name="Israni S."/>
            <person name="Dalin E."/>
            <person name="Tice H."/>
            <person name="Pitluck S."/>
            <person name="Saunders E."/>
            <person name="Brettin T."/>
            <person name="Bruce D."/>
            <person name="Han C."/>
            <person name="Tapia R."/>
            <person name="Schmutz J."/>
            <person name="Larimer F."/>
            <person name="Land M."/>
            <person name="Hauser L."/>
            <person name="Kyrpides N."/>
            <person name="Kim E."/>
            <person name="Lovley D."/>
            <person name="Richardson P."/>
        </authorList>
    </citation>
    <scope>NUCLEOTIDE SEQUENCE [LARGE SCALE GENOMIC DNA]</scope>
    <source>
        <strain evidence="3">DSM 2379 / NBRC 103807 / OttBd1</strain>
    </source>
</reference>
<evidence type="ECO:0000313" key="2">
    <source>
        <dbReference type="EMBL" id="ABK97993.1"/>
    </source>
</evidence>
<dbReference type="HOGENOM" id="CLU_681244_0_0_7"/>
<dbReference type="STRING" id="338966.Ppro_0359"/>
<proteinExistence type="predicted"/>
<dbReference type="KEGG" id="ppd:Ppro_0359"/>
<dbReference type="EMBL" id="CP000482">
    <property type="protein sequence ID" value="ABK97993.1"/>
    <property type="molecule type" value="Genomic_DNA"/>
</dbReference>
<accession>A1AKX3</accession>
<dbReference type="Proteomes" id="UP000006732">
    <property type="component" value="Chromosome"/>
</dbReference>
<dbReference type="AlphaFoldDB" id="A1AKX3"/>
<gene>
    <name evidence="2" type="ordered locus">Ppro_0359</name>
</gene>
<evidence type="ECO:0000313" key="3">
    <source>
        <dbReference type="Proteomes" id="UP000006732"/>
    </source>
</evidence>
<evidence type="ECO:0000256" key="1">
    <source>
        <dbReference type="SAM" id="MobiDB-lite"/>
    </source>
</evidence>
<sequence length="404" mass="44779">MERVPREKNHQESESSQKTAQRESGRHSLQCRTATCLDSSPRMVEQRQKLTSLFGDAAPFSHYNSSKLTQLNALAHTQDISTHVASGQKKHLQLACSNQVSPLSGTPAQRLVAQSDWLRFHNIRKDSVEIGKSCQGPWSECTDTTSKGYRENAERQLGDVAPLKTLSQHGIIPKSFEQGRTPVAISHLIAASLGGQIKFQNPSANIRYHPLDLEYGDWQKMEEMITEKGKLGFVTARSTETLAQPDEMADYLAKSIRSLAGPEIVVSVKTQLKSILAAAHFVPYSVSWQYTDVEDGTSYGKTWTNTNNVLNPLHVAPEVCVTALKELGVKGLDHLQGADNSFVFSTTEEISNVLGKAVSAVKYKKSLTEVEEMLHKTPFFKFGPGQGKRPKINLSLEQLKEVFK</sequence>